<gene>
    <name evidence="1" type="ORF">H312_01008</name>
</gene>
<reference evidence="2" key="1">
    <citation type="submission" date="2013-02" db="EMBL/GenBank/DDBJ databases">
        <authorList>
            <consortium name="The Broad Institute Genome Sequencing Platform"/>
            <person name="Cuomo C."/>
            <person name="Becnel J."/>
            <person name="Sanscrainte N."/>
            <person name="Walker B."/>
            <person name="Young S.K."/>
            <person name="Zeng Q."/>
            <person name="Gargeya S."/>
            <person name="Fitzgerald M."/>
            <person name="Haas B."/>
            <person name="Abouelleil A."/>
            <person name="Alvarado L."/>
            <person name="Arachchi H.M."/>
            <person name="Berlin A.M."/>
            <person name="Chapman S.B."/>
            <person name="Dewar J."/>
            <person name="Goldberg J."/>
            <person name="Griggs A."/>
            <person name="Gujja S."/>
            <person name="Hansen M."/>
            <person name="Howarth C."/>
            <person name="Imamovic A."/>
            <person name="Larimer J."/>
            <person name="McCowan C."/>
            <person name="Murphy C."/>
            <person name="Neiman D."/>
            <person name="Pearson M."/>
            <person name="Priest M."/>
            <person name="Roberts A."/>
            <person name="Saif S."/>
            <person name="Shea T."/>
            <person name="Sisk P."/>
            <person name="Sykes S."/>
            <person name="Wortman J."/>
            <person name="Nusbaum C."/>
            <person name="Birren B."/>
        </authorList>
    </citation>
    <scope>NUCLEOTIDE SEQUENCE [LARGE SCALE GENOMIC DNA]</scope>
    <source>
        <strain evidence="2">PRA339</strain>
    </source>
</reference>
<evidence type="ECO:0000313" key="1">
    <source>
        <dbReference type="EMBL" id="KCZ81555.1"/>
    </source>
</evidence>
<dbReference type="VEuPathDB" id="MicrosporidiaDB:H312_01008"/>
<name>A0A059F315_9MICR</name>
<keyword evidence="2" id="KW-1185">Reference proteome</keyword>
<proteinExistence type="predicted"/>
<dbReference type="Proteomes" id="UP000030655">
    <property type="component" value="Unassembled WGS sequence"/>
</dbReference>
<evidence type="ECO:0000313" key="2">
    <source>
        <dbReference type="Proteomes" id="UP000030655"/>
    </source>
</evidence>
<dbReference type="AlphaFoldDB" id="A0A059F315"/>
<protein>
    <submittedName>
        <fullName evidence="1">Uncharacterized protein</fullName>
    </submittedName>
</protein>
<accession>A0A059F315</accession>
<reference evidence="1 2" key="2">
    <citation type="submission" date="2014-03" db="EMBL/GenBank/DDBJ databases">
        <title>The Genome Sequence of Anncaliia algerae insect isolate PRA339.</title>
        <authorList>
            <consortium name="The Broad Institute Genome Sequencing Platform"/>
            <consortium name="The Broad Institute Genome Sequencing Center for Infectious Disease"/>
            <person name="Cuomo C."/>
            <person name="Becnel J."/>
            <person name="Sanscrainte N."/>
            <person name="Walker B."/>
            <person name="Young S.K."/>
            <person name="Zeng Q."/>
            <person name="Gargeya S."/>
            <person name="Fitzgerald M."/>
            <person name="Haas B."/>
            <person name="Abouelleil A."/>
            <person name="Alvarado L."/>
            <person name="Arachchi H.M."/>
            <person name="Berlin A.M."/>
            <person name="Chapman S.B."/>
            <person name="Dewar J."/>
            <person name="Goldberg J."/>
            <person name="Griggs A."/>
            <person name="Gujja S."/>
            <person name="Hansen M."/>
            <person name="Howarth C."/>
            <person name="Imamovic A."/>
            <person name="Larimer J."/>
            <person name="McCowan C."/>
            <person name="Murphy C."/>
            <person name="Neiman D."/>
            <person name="Pearson M."/>
            <person name="Priest M."/>
            <person name="Roberts A."/>
            <person name="Saif S."/>
            <person name="Shea T."/>
            <person name="Sisk P."/>
            <person name="Sykes S."/>
            <person name="Wortman J."/>
            <person name="Nusbaum C."/>
            <person name="Birren B."/>
        </authorList>
    </citation>
    <scope>NUCLEOTIDE SEQUENCE [LARGE SCALE GENOMIC DNA]</scope>
    <source>
        <strain evidence="1 2">PRA339</strain>
    </source>
</reference>
<organism evidence="1 2">
    <name type="scientific">Anncaliia algerae PRA339</name>
    <dbReference type="NCBI Taxonomy" id="1288291"/>
    <lineage>
        <taxon>Eukaryota</taxon>
        <taxon>Fungi</taxon>
        <taxon>Fungi incertae sedis</taxon>
        <taxon>Microsporidia</taxon>
        <taxon>Tubulinosematoidea</taxon>
        <taxon>Tubulinosematidae</taxon>
        <taxon>Anncaliia</taxon>
    </lineage>
</organism>
<sequence length="38" mass="4605">MNILKIISKIKTEEKAIKYLIKGVFQRRKKYVINVKRL</sequence>
<dbReference type="HOGENOM" id="CLU_3335436_0_0_1"/>
<dbReference type="EMBL" id="KK365140">
    <property type="protein sequence ID" value="KCZ81555.1"/>
    <property type="molecule type" value="Genomic_DNA"/>
</dbReference>